<name>K6UKQ8_9MICO</name>
<reference evidence="1 2" key="1">
    <citation type="submission" date="2012-08" db="EMBL/GenBank/DDBJ databases">
        <title>Whole genome shotgun sequence of Austwickia chelonae NBRC 105200.</title>
        <authorList>
            <person name="Yoshida I."/>
            <person name="Hosoyama A."/>
            <person name="Tsuchikane K."/>
            <person name="Katsumata H."/>
            <person name="Ando Y."/>
            <person name="Ohji S."/>
            <person name="Hamada M."/>
            <person name="Tamura T."/>
            <person name="Yamazoe A."/>
            <person name="Yamazaki S."/>
            <person name="Fujita N."/>
        </authorList>
    </citation>
    <scope>NUCLEOTIDE SEQUENCE [LARGE SCALE GENOMIC DNA]</scope>
    <source>
        <strain evidence="1 2">NBRC 105200</strain>
    </source>
</reference>
<evidence type="ECO:0000313" key="1">
    <source>
        <dbReference type="EMBL" id="GAB76616.1"/>
    </source>
</evidence>
<dbReference type="eggNOG" id="ENOG502Z7SZ">
    <property type="taxonomic scope" value="Bacteria"/>
</dbReference>
<evidence type="ECO:0000313" key="2">
    <source>
        <dbReference type="Proteomes" id="UP000008495"/>
    </source>
</evidence>
<accession>K6UKQ8</accession>
<organism evidence="1 2">
    <name type="scientific">Austwickia chelonae NBRC 105200</name>
    <dbReference type="NCBI Taxonomy" id="1184607"/>
    <lineage>
        <taxon>Bacteria</taxon>
        <taxon>Bacillati</taxon>
        <taxon>Actinomycetota</taxon>
        <taxon>Actinomycetes</taxon>
        <taxon>Micrococcales</taxon>
        <taxon>Dermatophilaceae</taxon>
        <taxon>Austwickia</taxon>
    </lineage>
</organism>
<sequence length="293" mass="33913">MEELPYAQWRHREETHTRRVDTLVDGHLHRRSRGLRHPVEDFLWVYYRHRPGKLRRWHPGPNVLLHDPQDSSGRHTWPYYAPHADGYLLDVPAFLTARRGLAQEVLRLLQSTASRPPAFSCFGLHEWAMVYGLSDGERRHEQLPLRLGQARTDQVVEQSTIRCSHFDAYRFFTDRARPLNELHPTREGRDDQEQPGCLHTSMDLYHWAARLSPAVPSELLLDCLEMALRARQLDMQASPYDVTGFGLEAIPVETPAGRADYAARQRRITDEAVALRSRLIAVCEQLLHPPRTS</sequence>
<dbReference type="Proteomes" id="UP000008495">
    <property type="component" value="Unassembled WGS sequence"/>
</dbReference>
<dbReference type="RefSeq" id="WP_006501366.1">
    <property type="nucleotide sequence ID" value="NZ_BAGZ01000001.1"/>
</dbReference>
<gene>
    <name evidence="1" type="ORF">AUCHE_01_01780</name>
</gene>
<dbReference type="EMBL" id="BAGZ01000001">
    <property type="protein sequence ID" value="GAB76616.1"/>
    <property type="molecule type" value="Genomic_DNA"/>
</dbReference>
<protein>
    <recommendedName>
        <fullName evidence="3">3-methyladenine DNA glycosylase</fullName>
    </recommendedName>
</protein>
<proteinExistence type="predicted"/>
<keyword evidence="2" id="KW-1185">Reference proteome</keyword>
<dbReference type="AlphaFoldDB" id="K6UKQ8"/>
<comment type="caution">
    <text evidence="1">The sequence shown here is derived from an EMBL/GenBank/DDBJ whole genome shotgun (WGS) entry which is preliminary data.</text>
</comment>
<dbReference type="STRING" id="100225.SAMN05421595_1749"/>
<evidence type="ECO:0008006" key="3">
    <source>
        <dbReference type="Google" id="ProtNLM"/>
    </source>
</evidence>